<dbReference type="SUPFAM" id="SSF56281">
    <property type="entry name" value="Metallo-hydrolase/oxidoreductase"/>
    <property type="match status" value="1"/>
</dbReference>
<dbReference type="GO" id="GO:0004521">
    <property type="term" value="F:RNA endonuclease activity"/>
    <property type="evidence" value="ECO:0007669"/>
    <property type="project" value="TreeGrafter"/>
</dbReference>
<proteinExistence type="predicted"/>
<dbReference type="SMART" id="SM01027">
    <property type="entry name" value="Beta-Casp"/>
    <property type="match status" value="1"/>
</dbReference>
<evidence type="ECO:0000313" key="3">
    <source>
        <dbReference type="Proteomes" id="UP000034392"/>
    </source>
</evidence>
<accession>A0A0F7KXL2</accession>
<dbReference type="SMART" id="SM00849">
    <property type="entry name" value="Lactamase_B"/>
    <property type="match status" value="1"/>
</dbReference>
<keyword evidence="3" id="KW-1185">Reference proteome</keyword>
<dbReference type="RefSeq" id="WP_053833568.1">
    <property type="nucleotide sequence ID" value="NZ_CP011452.2"/>
</dbReference>
<dbReference type="Pfam" id="PF10996">
    <property type="entry name" value="Beta-Casp"/>
    <property type="match status" value="1"/>
</dbReference>
<dbReference type="InterPro" id="IPR001279">
    <property type="entry name" value="Metallo-B-lactamas"/>
</dbReference>
<name>A0A0F7KXL2_9SPHN</name>
<organism evidence="2 3">
    <name type="scientific">Croceibacterium atlanticum</name>
    <dbReference type="NCBI Taxonomy" id="1267766"/>
    <lineage>
        <taxon>Bacteria</taxon>
        <taxon>Pseudomonadati</taxon>
        <taxon>Pseudomonadota</taxon>
        <taxon>Alphaproteobacteria</taxon>
        <taxon>Sphingomonadales</taxon>
        <taxon>Erythrobacteraceae</taxon>
        <taxon>Croceibacterium</taxon>
    </lineage>
</organism>
<dbReference type="Pfam" id="PF07521">
    <property type="entry name" value="RMMBL"/>
    <property type="match status" value="1"/>
</dbReference>
<dbReference type="InterPro" id="IPR011108">
    <property type="entry name" value="RMMBL"/>
</dbReference>
<dbReference type="PANTHER" id="PTHR11203">
    <property type="entry name" value="CLEAVAGE AND POLYADENYLATION SPECIFICITY FACTOR FAMILY MEMBER"/>
    <property type="match status" value="1"/>
</dbReference>
<keyword evidence="1 2" id="KW-0378">Hydrolase</keyword>
<dbReference type="InterPro" id="IPR050698">
    <property type="entry name" value="MBL"/>
</dbReference>
<dbReference type="KEGG" id="aay:WYH_02520"/>
<dbReference type="InterPro" id="IPR036866">
    <property type="entry name" value="RibonucZ/Hydroxyglut_hydro"/>
</dbReference>
<dbReference type="CDD" id="cd16295">
    <property type="entry name" value="TTHA0252-CPSF-like_MBL-fold"/>
    <property type="match status" value="1"/>
</dbReference>
<dbReference type="OrthoDB" id="9803916at2"/>
<reference evidence="2" key="1">
    <citation type="submission" date="2015-05" db="EMBL/GenBank/DDBJ databases">
        <title>The complete genome of Altererythrobacter atlanticus strain 26DY36.</title>
        <authorList>
            <person name="Wu Y.-H."/>
            <person name="Cheng H."/>
            <person name="Wu X.-W."/>
        </authorList>
    </citation>
    <scope>NUCLEOTIDE SEQUENCE [LARGE SCALE GENOMIC DNA]</scope>
    <source>
        <strain evidence="2">26DY36</strain>
    </source>
</reference>
<evidence type="ECO:0000256" key="1">
    <source>
        <dbReference type="ARBA" id="ARBA00022801"/>
    </source>
</evidence>
<dbReference type="Gene3D" id="3.60.15.10">
    <property type="entry name" value="Ribonuclease Z/Hydroxyacylglutathione hydrolase-like"/>
    <property type="match status" value="1"/>
</dbReference>
<dbReference type="Pfam" id="PF00753">
    <property type="entry name" value="Lactamase_B"/>
    <property type="match status" value="1"/>
</dbReference>
<dbReference type="GO" id="GO:0016787">
    <property type="term" value="F:hydrolase activity"/>
    <property type="evidence" value="ECO:0007669"/>
    <property type="project" value="UniProtKB-KW"/>
</dbReference>
<dbReference type="Gene3D" id="3.40.50.10890">
    <property type="match status" value="1"/>
</dbReference>
<sequence>MSYTLNFLGAAGTVTGSKYLLQTPDHRILIDCGLFQGFKQLRERNWKPFPVDPASIDAVLLTHAHLDHSGYVPALIRDGFKGPVLSTHATLKLCELLLPDSGYLMEADARYAKRKGYSKHKSPRPLYTQADAKTALKSFRPVPFQEPAEVTRDCKAIFRPMGHILGASSIELQCGDMKIVFSGDIGRYGSATMVDPVPVPEADYIVTESTYGNRHHGEADPESVLEDVVGRTVRRGGSVIIPSFAIGRAQTLLYHLGQLRQQGRLPQIPIYLDSPMAVNASSIFCDHLGEHRLTEKQCRDACGIAEYVREAEDSKQLNRSAMPKIIISASGMATGGRILHHLKHYAPSHRNTIILAGFQAGGTRGAALRDGATELKIHGSYIPIRAEVAQLDMLSAHAEQDELLRWLEGFQSSPRQVFVTHGEPSASDTLRHLVTERLGWNARVPEHAEEVVLS</sequence>
<evidence type="ECO:0000313" key="2">
    <source>
        <dbReference type="EMBL" id="AKH43550.1"/>
    </source>
</evidence>
<dbReference type="Proteomes" id="UP000034392">
    <property type="component" value="Chromosome"/>
</dbReference>
<dbReference type="InterPro" id="IPR022712">
    <property type="entry name" value="Beta_Casp"/>
</dbReference>
<dbReference type="EC" id="3.1.-.-" evidence="2"/>
<dbReference type="STRING" id="1267766.WYH_02520"/>
<dbReference type="PANTHER" id="PTHR11203:SF37">
    <property type="entry name" value="INTEGRATOR COMPLEX SUBUNIT 11"/>
    <property type="match status" value="1"/>
</dbReference>
<protein>
    <submittedName>
        <fullName evidence="2">Ribonuclease</fullName>
        <ecNumber evidence="2">3.1.-.-</ecNumber>
    </submittedName>
</protein>
<dbReference type="EMBL" id="CP011452">
    <property type="protein sequence ID" value="AKH43550.1"/>
    <property type="molecule type" value="Genomic_DNA"/>
</dbReference>
<dbReference type="AlphaFoldDB" id="A0A0F7KXL2"/>
<gene>
    <name evidence="2" type="ORF">WYH_02520</name>
</gene>
<dbReference type="PATRIC" id="fig|1267766.3.peg.2551"/>